<dbReference type="RefSeq" id="XP_060359720.1">
    <property type="nucleotide sequence ID" value="XM_060503351.1"/>
</dbReference>
<dbReference type="Gene3D" id="1.25.40.10">
    <property type="entry name" value="Tetratricopeptide repeat domain"/>
    <property type="match status" value="1"/>
</dbReference>
<protein>
    <submittedName>
        <fullName evidence="1">Uncharacterized protein</fullName>
    </submittedName>
</protein>
<organism evidence="1 2">
    <name type="scientific">Glomerella acutata</name>
    <name type="common">Colletotrichum acutatum</name>
    <dbReference type="NCBI Taxonomy" id="27357"/>
    <lineage>
        <taxon>Eukaryota</taxon>
        <taxon>Fungi</taxon>
        <taxon>Dikarya</taxon>
        <taxon>Ascomycota</taxon>
        <taxon>Pezizomycotina</taxon>
        <taxon>Sordariomycetes</taxon>
        <taxon>Hypocreomycetidae</taxon>
        <taxon>Glomerellales</taxon>
        <taxon>Glomerellaceae</taxon>
        <taxon>Colletotrichum</taxon>
        <taxon>Colletotrichum acutatum species complex</taxon>
    </lineage>
</organism>
<evidence type="ECO:0000313" key="2">
    <source>
        <dbReference type="Proteomes" id="UP001244207"/>
    </source>
</evidence>
<evidence type="ECO:0000313" key="1">
    <source>
        <dbReference type="EMBL" id="KAK1713394.1"/>
    </source>
</evidence>
<dbReference type="AlphaFoldDB" id="A0AAD8UFC8"/>
<name>A0AAD8UFC8_GLOAC</name>
<accession>A0AAD8UFC8</accession>
<dbReference type="EMBL" id="JAHMHS010000138">
    <property type="protein sequence ID" value="KAK1713394.1"/>
    <property type="molecule type" value="Genomic_DNA"/>
</dbReference>
<gene>
    <name evidence="1" type="ORF">BDZ83DRAFT_535439</name>
</gene>
<dbReference type="InterPro" id="IPR011990">
    <property type="entry name" value="TPR-like_helical_dom_sf"/>
</dbReference>
<dbReference type="Proteomes" id="UP001244207">
    <property type="component" value="Unassembled WGS sequence"/>
</dbReference>
<proteinExistence type="predicted"/>
<comment type="caution">
    <text evidence="1">The sequence shown here is derived from an EMBL/GenBank/DDBJ whole genome shotgun (WGS) entry which is preliminary data.</text>
</comment>
<sequence>LQGDQVQLIWDQIYCVGRVMRGQGDFESARICFEQCFKTYGMRKSKKIIIQTALADLYCELDYKSQDDQRYHLFQARSLLEPALESVGINLREGRPREARKSLEELLILYGGIDSFDVVDRLGHVRLYIALARTYPDGQSESHWRNALRLNAEYNPSEEEVFTCAIIYLHLSWFSYCSGELSGAQKMYACAEKVLHRRRPEYLLPGVGTYVFDEIQCKLR</sequence>
<feature type="non-terminal residue" evidence="1">
    <location>
        <position position="220"/>
    </location>
</feature>
<reference evidence="1" key="1">
    <citation type="submission" date="2021-12" db="EMBL/GenBank/DDBJ databases">
        <title>Comparative genomics, transcriptomics and evolutionary studies reveal genomic signatures of adaptation to plant cell wall in hemibiotrophic fungi.</title>
        <authorList>
            <consortium name="DOE Joint Genome Institute"/>
            <person name="Baroncelli R."/>
            <person name="Diaz J.F."/>
            <person name="Benocci T."/>
            <person name="Peng M."/>
            <person name="Battaglia E."/>
            <person name="Haridas S."/>
            <person name="Andreopoulos W."/>
            <person name="Labutti K."/>
            <person name="Pangilinan J."/>
            <person name="Floch G.L."/>
            <person name="Makela M.R."/>
            <person name="Henrissat B."/>
            <person name="Grigoriev I.V."/>
            <person name="Crouch J.A."/>
            <person name="De Vries R.P."/>
            <person name="Sukno S.A."/>
            <person name="Thon M.R."/>
        </authorList>
    </citation>
    <scope>NUCLEOTIDE SEQUENCE</scope>
    <source>
        <strain evidence="1">CBS 112980</strain>
    </source>
</reference>
<feature type="non-terminal residue" evidence="1">
    <location>
        <position position="1"/>
    </location>
</feature>
<keyword evidence="2" id="KW-1185">Reference proteome</keyword>
<dbReference type="GeneID" id="85387250"/>